<dbReference type="Proteomes" id="UP001358586">
    <property type="component" value="Chromosome 8"/>
</dbReference>
<proteinExistence type="predicted"/>
<dbReference type="InterPro" id="IPR053151">
    <property type="entry name" value="RNase_H-like"/>
</dbReference>
<feature type="domain" description="RNase H type-1" evidence="1">
    <location>
        <begin position="34"/>
        <end position="97"/>
    </location>
</feature>
<dbReference type="InterPro" id="IPR044730">
    <property type="entry name" value="RNase_H-like_dom_plant"/>
</dbReference>
<sequence length="99" mass="11140">MGNNLSKYIMEAMENLNQMSTEWECPRVGWFKLNTDGGVDVNFENATVSGLIRCSNGNWVLGYGWNMGVHLILDAKLQAIIDGMNMAWDIGMCHLIVDR</sequence>
<gene>
    <name evidence="2" type="ORF">PVK06_028903</name>
</gene>
<dbReference type="PANTHER" id="PTHR47723">
    <property type="entry name" value="OS05G0353850 PROTEIN"/>
    <property type="match status" value="1"/>
</dbReference>
<dbReference type="CDD" id="cd06222">
    <property type="entry name" value="RNase_H_like"/>
    <property type="match status" value="1"/>
</dbReference>
<name>A0ABR0P576_GOSAR</name>
<evidence type="ECO:0000259" key="1">
    <source>
        <dbReference type="Pfam" id="PF13456"/>
    </source>
</evidence>
<dbReference type="InterPro" id="IPR002156">
    <property type="entry name" value="RNaseH_domain"/>
</dbReference>
<dbReference type="EMBL" id="JARKNE010000008">
    <property type="protein sequence ID" value="KAK5813453.1"/>
    <property type="molecule type" value="Genomic_DNA"/>
</dbReference>
<protein>
    <recommendedName>
        <fullName evidence="1">RNase H type-1 domain-containing protein</fullName>
    </recommendedName>
</protein>
<accession>A0ABR0P576</accession>
<evidence type="ECO:0000313" key="3">
    <source>
        <dbReference type="Proteomes" id="UP001358586"/>
    </source>
</evidence>
<reference evidence="2 3" key="1">
    <citation type="submission" date="2023-03" db="EMBL/GenBank/DDBJ databases">
        <title>WGS of Gossypium arboreum.</title>
        <authorList>
            <person name="Yu D."/>
        </authorList>
    </citation>
    <scope>NUCLEOTIDE SEQUENCE [LARGE SCALE GENOMIC DNA]</scope>
    <source>
        <tissue evidence="2">Leaf</tissue>
    </source>
</reference>
<keyword evidence="3" id="KW-1185">Reference proteome</keyword>
<dbReference type="PANTHER" id="PTHR47723:SF13">
    <property type="entry name" value="PUTATIVE-RELATED"/>
    <property type="match status" value="1"/>
</dbReference>
<evidence type="ECO:0000313" key="2">
    <source>
        <dbReference type="EMBL" id="KAK5813453.1"/>
    </source>
</evidence>
<dbReference type="Pfam" id="PF13456">
    <property type="entry name" value="RVT_3"/>
    <property type="match status" value="1"/>
</dbReference>
<organism evidence="2 3">
    <name type="scientific">Gossypium arboreum</name>
    <name type="common">Tree cotton</name>
    <name type="synonym">Gossypium nanking</name>
    <dbReference type="NCBI Taxonomy" id="29729"/>
    <lineage>
        <taxon>Eukaryota</taxon>
        <taxon>Viridiplantae</taxon>
        <taxon>Streptophyta</taxon>
        <taxon>Embryophyta</taxon>
        <taxon>Tracheophyta</taxon>
        <taxon>Spermatophyta</taxon>
        <taxon>Magnoliopsida</taxon>
        <taxon>eudicotyledons</taxon>
        <taxon>Gunneridae</taxon>
        <taxon>Pentapetalae</taxon>
        <taxon>rosids</taxon>
        <taxon>malvids</taxon>
        <taxon>Malvales</taxon>
        <taxon>Malvaceae</taxon>
        <taxon>Malvoideae</taxon>
        <taxon>Gossypium</taxon>
    </lineage>
</organism>
<comment type="caution">
    <text evidence="2">The sequence shown here is derived from an EMBL/GenBank/DDBJ whole genome shotgun (WGS) entry which is preliminary data.</text>
</comment>